<organism evidence="4 5">
    <name type="scientific">Ancylostoma caninum</name>
    <name type="common">Dog hookworm</name>
    <dbReference type="NCBI Taxonomy" id="29170"/>
    <lineage>
        <taxon>Eukaryota</taxon>
        <taxon>Metazoa</taxon>
        <taxon>Ecdysozoa</taxon>
        <taxon>Nematoda</taxon>
        <taxon>Chromadorea</taxon>
        <taxon>Rhabditida</taxon>
        <taxon>Rhabditina</taxon>
        <taxon>Rhabditomorpha</taxon>
        <taxon>Strongyloidea</taxon>
        <taxon>Ancylostomatidae</taxon>
        <taxon>Ancylostomatinae</taxon>
        <taxon>Ancylostoma</taxon>
    </lineage>
</organism>
<dbReference type="Pfam" id="PF05649">
    <property type="entry name" value="Peptidase_M13_N"/>
    <property type="match status" value="1"/>
</dbReference>
<dbReference type="AlphaFoldDB" id="A0A368H9W5"/>
<sequence length="719" mass="82099">MVTISIEPSRARHRQVSQYDHFPAQLHHLAVTKGKFQIHWPCTKCNVWLAALFAVFFFLSIALFIVWAITSDGFSNLGATPKVCSSKDCIDTAFRFTRNIDDTVNPCDNFYRYSCGNFHRQELDKEKNFVEIQTDATRRTLYGLLSTTSTNDTSRTAKMARSLFSSCMDTSRRKNLGYAPLLDRLKNLPCGLILAGCNFNEKSYSWERHSGMLGWYAAQYNFVIFGTDVNPEDRSQITLQFRPPDLSKILDPVREDLIHLANPGPTEIDTLLQVQLRQNLTKSTVFQLIEPDEKQRQNMLDEVAQLMLDINKIATATPSNTTDMSFGELRKAVPQIAWNDLLFAELSTLIKFTDTTMISVMNLGYFEQLAQLISKFSAQTLANYLVVVTAKHLEQFVYNEQIQPTWQQCVENLESFEPVQKLYIVNHQDYKLDNIKSYLSEVKKAFILSHRSTLLRYLNDVNRLAFLVGYPQRLTNEDLVWKPFTTLATDPNDYFASIMRLLKQQSTYRLSQIGTYLDADDTILYEVLRPTIQFNAHLAIMVVPIAFLQAPISFPGSGAPMYAVYGSLGMAVNHFLSKLPWLRSFQIFWPQIERGGQNQCLDPIYRGFLSTLYKNAPDIEDDLLKTIELADSLKTTLYGYMKWGDNAVHKEQKLPGFDSFDDVQNMIMVFGTLFCSKEGAQPGSPYEAMLNTAVSNTKAFSEHFKCSNDSAIFNRRLCV</sequence>
<dbReference type="Gene3D" id="1.10.1380.10">
    <property type="entry name" value="Neutral endopeptidase , domain2"/>
    <property type="match status" value="1"/>
</dbReference>
<evidence type="ECO:0000313" key="5">
    <source>
        <dbReference type="Proteomes" id="UP000252519"/>
    </source>
</evidence>
<keyword evidence="2" id="KW-0812">Transmembrane</keyword>
<dbReference type="Proteomes" id="UP000252519">
    <property type="component" value="Unassembled WGS sequence"/>
</dbReference>
<keyword evidence="2" id="KW-1133">Transmembrane helix</keyword>
<dbReference type="PROSITE" id="PS51885">
    <property type="entry name" value="NEPRILYSIN"/>
    <property type="match status" value="1"/>
</dbReference>
<comment type="similarity">
    <text evidence="1">Belongs to the peptidase M13 family.</text>
</comment>
<dbReference type="InterPro" id="IPR042089">
    <property type="entry name" value="Peptidase_M13_dom_2"/>
</dbReference>
<evidence type="ECO:0000259" key="3">
    <source>
        <dbReference type="Pfam" id="PF05649"/>
    </source>
</evidence>
<evidence type="ECO:0000313" key="4">
    <source>
        <dbReference type="EMBL" id="RCN53403.1"/>
    </source>
</evidence>
<dbReference type="GO" id="GO:0005886">
    <property type="term" value="C:plasma membrane"/>
    <property type="evidence" value="ECO:0007669"/>
    <property type="project" value="TreeGrafter"/>
</dbReference>
<evidence type="ECO:0000256" key="2">
    <source>
        <dbReference type="SAM" id="Phobius"/>
    </source>
</evidence>
<feature type="domain" description="Peptidase M13 N-terminal" evidence="3">
    <location>
        <begin position="106"/>
        <end position="447"/>
    </location>
</feature>
<dbReference type="STRING" id="29170.A0A368H9W5"/>
<protein>
    <submittedName>
        <fullName evidence="4">Peptidase family M13</fullName>
    </submittedName>
</protein>
<comment type="caution">
    <text evidence="4">The sequence shown here is derived from an EMBL/GenBank/DDBJ whole genome shotgun (WGS) entry which is preliminary data.</text>
</comment>
<dbReference type="InterPro" id="IPR000718">
    <property type="entry name" value="Peptidase_M13"/>
</dbReference>
<dbReference type="Gene3D" id="3.40.390.10">
    <property type="entry name" value="Collagenase (Catalytic Domain)"/>
    <property type="match status" value="2"/>
</dbReference>
<keyword evidence="5" id="KW-1185">Reference proteome</keyword>
<keyword evidence="2" id="KW-0472">Membrane</keyword>
<dbReference type="SUPFAM" id="SSF55486">
    <property type="entry name" value="Metalloproteases ('zincins'), catalytic domain"/>
    <property type="match status" value="1"/>
</dbReference>
<dbReference type="InterPro" id="IPR024079">
    <property type="entry name" value="MetalloPept_cat_dom_sf"/>
</dbReference>
<evidence type="ECO:0000256" key="1">
    <source>
        <dbReference type="ARBA" id="ARBA00007357"/>
    </source>
</evidence>
<dbReference type="OrthoDB" id="5809267at2759"/>
<dbReference type="InterPro" id="IPR008753">
    <property type="entry name" value="Peptidase_M13_N"/>
</dbReference>
<dbReference type="PANTHER" id="PTHR11733">
    <property type="entry name" value="ZINC METALLOPROTEASE FAMILY M13 NEPRILYSIN-RELATED"/>
    <property type="match status" value="1"/>
</dbReference>
<dbReference type="EMBL" id="JOJR01000002">
    <property type="protein sequence ID" value="RCN53403.1"/>
    <property type="molecule type" value="Genomic_DNA"/>
</dbReference>
<feature type="transmembrane region" description="Helical" evidence="2">
    <location>
        <begin position="47"/>
        <end position="69"/>
    </location>
</feature>
<proteinExistence type="inferred from homology"/>
<gene>
    <name evidence="4" type="ORF">ANCCAN_00468</name>
</gene>
<name>A0A368H9W5_ANCCA</name>
<dbReference type="GO" id="GO:0004222">
    <property type="term" value="F:metalloendopeptidase activity"/>
    <property type="evidence" value="ECO:0007669"/>
    <property type="project" value="InterPro"/>
</dbReference>
<dbReference type="PANTHER" id="PTHR11733:SF206">
    <property type="entry name" value="PEPTIDASE M13 N-TERMINAL DOMAIN-CONTAINING PROTEIN"/>
    <property type="match status" value="1"/>
</dbReference>
<dbReference type="GO" id="GO:0016485">
    <property type="term" value="P:protein processing"/>
    <property type="evidence" value="ECO:0007669"/>
    <property type="project" value="TreeGrafter"/>
</dbReference>
<reference evidence="4 5" key="1">
    <citation type="submission" date="2014-10" db="EMBL/GenBank/DDBJ databases">
        <title>Draft genome of the hookworm Ancylostoma caninum.</title>
        <authorList>
            <person name="Mitreva M."/>
        </authorList>
    </citation>
    <scope>NUCLEOTIDE SEQUENCE [LARGE SCALE GENOMIC DNA]</scope>
    <source>
        <strain evidence="4 5">Baltimore</strain>
    </source>
</reference>
<accession>A0A368H9W5</accession>